<dbReference type="Proteomes" id="UP000728032">
    <property type="component" value="Unassembled WGS sequence"/>
</dbReference>
<dbReference type="GO" id="GO:0001522">
    <property type="term" value="P:pseudouridine synthesis"/>
    <property type="evidence" value="ECO:0007669"/>
    <property type="project" value="InterPro"/>
</dbReference>
<organism evidence="1">
    <name type="scientific">Oppiella nova</name>
    <dbReference type="NCBI Taxonomy" id="334625"/>
    <lineage>
        <taxon>Eukaryota</taxon>
        <taxon>Metazoa</taxon>
        <taxon>Ecdysozoa</taxon>
        <taxon>Arthropoda</taxon>
        <taxon>Chelicerata</taxon>
        <taxon>Arachnida</taxon>
        <taxon>Acari</taxon>
        <taxon>Acariformes</taxon>
        <taxon>Sarcoptiformes</taxon>
        <taxon>Oribatida</taxon>
        <taxon>Brachypylina</taxon>
        <taxon>Oppioidea</taxon>
        <taxon>Oppiidae</taxon>
        <taxon>Oppiella</taxon>
    </lineage>
</organism>
<feature type="non-terminal residue" evidence="1">
    <location>
        <position position="1"/>
    </location>
</feature>
<dbReference type="AlphaFoldDB" id="A0A7R9QZF1"/>
<dbReference type="GO" id="GO:0009982">
    <property type="term" value="F:pseudouridine synthase activity"/>
    <property type="evidence" value="ECO:0007669"/>
    <property type="project" value="InterPro"/>
</dbReference>
<dbReference type="PANTHER" id="PTHR13326">
    <property type="entry name" value="TRNA PSEUDOURIDINE SYNTHASE D"/>
    <property type="match status" value="1"/>
</dbReference>
<reference evidence="1" key="1">
    <citation type="submission" date="2020-11" db="EMBL/GenBank/DDBJ databases">
        <authorList>
            <person name="Tran Van P."/>
        </authorList>
    </citation>
    <scope>NUCLEOTIDE SEQUENCE</scope>
</reference>
<proteinExistence type="predicted"/>
<dbReference type="InterPro" id="IPR001656">
    <property type="entry name" value="PsdUridine_synth_TruD"/>
</dbReference>
<dbReference type="OrthoDB" id="447290at2759"/>
<gene>
    <name evidence="1" type="ORF">ONB1V03_LOCUS19942</name>
</gene>
<keyword evidence="2" id="KW-1185">Reference proteome</keyword>
<dbReference type="GO" id="GO:0003723">
    <property type="term" value="F:RNA binding"/>
    <property type="evidence" value="ECO:0007669"/>
    <property type="project" value="InterPro"/>
</dbReference>
<dbReference type="PANTHER" id="PTHR13326:SF21">
    <property type="entry name" value="PSEUDOURIDYLATE SYNTHASE PUS7L"/>
    <property type="match status" value="1"/>
</dbReference>
<evidence type="ECO:0000313" key="1">
    <source>
        <dbReference type="EMBL" id="CAD7663383.1"/>
    </source>
</evidence>
<dbReference type="EMBL" id="CAJPVJ010032252">
    <property type="protein sequence ID" value="CAG2180520.1"/>
    <property type="molecule type" value="Genomic_DNA"/>
</dbReference>
<protein>
    <submittedName>
        <fullName evidence="1">Uncharacterized protein</fullName>
    </submittedName>
</protein>
<dbReference type="EMBL" id="OC947077">
    <property type="protein sequence ID" value="CAD7663383.1"/>
    <property type="molecule type" value="Genomic_DNA"/>
</dbReference>
<name>A0A7R9QZF1_9ACAR</name>
<accession>A0A7R9QZF1</accession>
<evidence type="ECO:0000313" key="2">
    <source>
        <dbReference type="Proteomes" id="UP000728032"/>
    </source>
</evidence>
<sequence length="219" mass="24247">MSSSYVISSLWMGIRRMSSPNDTLIMSLPVRSRCENSPSFTAVKLAVELLEAIGGAGDSRGGCEHWEGMVAPNSRVSESVTTVGRVIKVCIQRIFAIKTMETSPKRIKLDATAIGEPMPSASGGVGDNEGNKWRSLLDRRFDEKDVGISEFIGHFKPFTAVLKNRYEDFLVHEISRDGRVVRLLDTSRPVEDVIPVLDIHEVLDDSTVEQIRQLAKPCD</sequence>